<evidence type="ECO:0000313" key="3">
    <source>
        <dbReference type="Proteomes" id="UP000198825"/>
    </source>
</evidence>
<dbReference type="Pfam" id="PF13376">
    <property type="entry name" value="OmdA"/>
    <property type="match status" value="1"/>
</dbReference>
<dbReference type="AlphaFoldDB" id="A0A1H2NH83"/>
<feature type="region of interest" description="Disordered" evidence="1">
    <location>
        <begin position="79"/>
        <end position="100"/>
    </location>
</feature>
<evidence type="ECO:0000313" key="2">
    <source>
        <dbReference type="EMBL" id="SDV04847.1"/>
    </source>
</evidence>
<dbReference type="OrthoDB" id="2604865at2"/>
<organism evidence="2 3">
    <name type="scientific">Microlunatus sagamiharensis</name>
    <dbReference type="NCBI Taxonomy" id="546874"/>
    <lineage>
        <taxon>Bacteria</taxon>
        <taxon>Bacillati</taxon>
        <taxon>Actinomycetota</taxon>
        <taxon>Actinomycetes</taxon>
        <taxon>Propionibacteriales</taxon>
        <taxon>Propionibacteriaceae</taxon>
        <taxon>Microlunatus</taxon>
    </lineage>
</organism>
<name>A0A1H2NH83_9ACTN</name>
<keyword evidence="3" id="KW-1185">Reference proteome</keyword>
<accession>A0A1H2NH83</accession>
<evidence type="ECO:0000256" key="1">
    <source>
        <dbReference type="SAM" id="MobiDB-lite"/>
    </source>
</evidence>
<reference evidence="3" key="1">
    <citation type="submission" date="2016-10" db="EMBL/GenBank/DDBJ databases">
        <authorList>
            <person name="Varghese N."/>
            <person name="Submissions S."/>
        </authorList>
    </citation>
    <scope>NUCLEOTIDE SEQUENCE [LARGE SCALE GENOMIC DNA]</scope>
    <source>
        <strain evidence="3">DSM 21743</strain>
    </source>
</reference>
<dbReference type="InterPro" id="IPR037079">
    <property type="entry name" value="AF2212/PG0164-like_sf"/>
</dbReference>
<dbReference type="InterPro" id="IPR015018">
    <property type="entry name" value="DUF1905"/>
</dbReference>
<dbReference type="Pfam" id="PF08922">
    <property type="entry name" value="DUF1905"/>
    <property type="match status" value="1"/>
</dbReference>
<dbReference type="EMBL" id="LT629799">
    <property type="protein sequence ID" value="SDV04847.1"/>
    <property type="molecule type" value="Genomic_DNA"/>
</dbReference>
<dbReference type="SUPFAM" id="SSF141694">
    <property type="entry name" value="AF2212/PG0164-like"/>
    <property type="match status" value="1"/>
</dbReference>
<proteinExistence type="predicted"/>
<protein>
    <submittedName>
        <fullName evidence="2">Bacteriocin-protection, YdeI or OmpD-Associated</fullName>
    </submittedName>
</protein>
<dbReference type="Gene3D" id="2.40.30.100">
    <property type="entry name" value="AF2212/PG0164-like"/>
    <property type="match status" value="1"/>
</dbReference>
<gene>
    <name evidence="2" type="ORF">SAMN04488544_4052</name>
</gene>
<dbReference type="Proteomes" id="UP000198825">
    <property type="component" value="Chromosome I"/>
</dbReference>
<dbReference type="STRING" id="546874.SAMN04488544_4052"/>
<sequence length="150" mass="16421">MPGFDAEVRASGRGSHAVVVPKPVVAELGTRRVRVRLGDESFETTLGAYGGRTYLGLRKTLLTALGVGAGDTVHVELEPGAPVEEPEPDTAPTTCSELESALTKDERFAEAWRALPEGHQEEYGRWISVGEDAETREVRIERLRRRLLPS</sequence>
<dbReference type="RefSeq" id="WP_091078771.1">
    <property type="nucleotide sequence ID" value="NZ_LT629799.1"/>
</dbReference>